<sequence>MTADPRAPRDLSLYRPNAGIVLFDAGGLTWLGRRKDARGPWVWQWPQGGMDEGEDAESAALRELYEETGVTPAMVEKLGEIEGWLAYDFPPEVLRQKRKNWRGQKQRWFAYRFLGSDADFDLTAVPPQEFESFRWAPLDAAPQLIIPWKRPVYEAVAAAFATFARRAGET</sequence>
<keyword evidence="3 4" id="KW-0378">Hydrolase</keyword>
<dbReference type="InterPro" id="IPR015797">
    <property type="entry name" value="NUDIX_hydrolase-like_dom_sf"/>
</dbReference>
<dbReference type="RefSeq" id="WP_135995365.1">
    <property type="nucleotide sequence ID" value="NZ_CP071057.1"/>
</dbReference>
<dbReference type="EC" id="3.6.1.-" evidence="4"/>
<dbReference type="SUPFAM" id="SSF55811">
    <property type="entry name" value="Nudix"/>
    <property type="match status" value="1"/>
</dbReference>
<feature type="short sequence motif" description="Nudix box" evidence="4">
    <location>
        <begin position="48"/>
        <end position="69"/>
    </location>
</feature>
<evidence type="ECO:0000313" key="6">
    <source>
        <dbReference type="EMBL" id="TGY88825.1"/>
    </source>
</evidence>
<dbReference type="PANTHER" id="PTHR11839">
    <property type="entry name" value="UDP/ADP-SUGAR PYROPHOSPHATASE"/>
    <property type="match status" value="1"/>
</dbReference>
<dbReference type="PANTHER" id="PTHR11839:SF22">
    <property type="entry name" value="NUDIX HYDROLASE 26, CHLOROPLASTIC"/>
    <property type="match status" value="1"/>
</dbReference>
<evidence type="ECO:0000256" key="3">
    <source>
        <dbReference type="ARBA" id="ARBA00022801"/>
    </source>
</evidence>
<comment type="function">
    <text evidence="4">Accelerates the degradation of transcripts by removing pyrophosphate from the 5'-end of triphosphorylated RNA, leading to a more labile monophosphorylated state that can stimulate subsequent ribonuclease cleavage.</text>
</comment>
<comment type="caution">
    <text evidence="6">The sequence shown here is derived from an EMBL/GenBank/DDBJ whole genome shotgun (WGS) entry which is preliminary data.</text>
</comment>
<name>A0A4S2GZY8_9PROT</name>
<dbReference type="AlphaFoldDB" id="A0A4S2GZY8"/>
<organism evidence="6 7">
    <name type="scientific">Marinicauda algicola</name>
    <dbReference type="NCBI Taxonomy" id="2029849"/>
    <lineage>
        <taxon>Bacteria</taxon>
        <taxon>Pseudomonadati</taxon>
        <taxon>Pseudomonadota</taxon>
        <taxon>Alphaproteobacteria</taxon>
        <taxon>Maricaulales</taxon>
        <taxon>Maricaulaceae</taxon>
        <taxon>Marinicauda</taxon>
    </lineage>
</organism>
<feature type="domain" description="Nudix hydrolase" evidence="5">
    <location>
        <begin position="13"/>
        <end position="158"/>
    </location>
</feature>
<dbReference type="GO" id="GO:0034432">
    <property type="term" value="F:bis(5'-adenosyl)-pentaphosphatase activity"/>
    <property type="evidence" value="ECO:0007669"/>
    <property type="project" value="TreeGrafter"/>
</dbReference>
<comment type="similarity">
    <text evidence="4">Belongs to the Nudix hydrolase family. RppH subfamily.</text>
</comment>
<dbReference type="GO" id="GO:0019693">
    <property type="term" value="P:ribose phosphate metabolic process"/>
    <property type="evidence" value="ECO:0007669"/>
    <property type="project" value="TreeGrafter"/>
</dbReference>
<evidence type="ECO:0000256" key="4">
    <source>
        <dbReference type="HAMAP-Rule" id="MF_00298"/>
    </source>
</evidence>
<evidence type="ECO:0000256" key="2">
    <source>
        <dbReference type="ARBA" id="ARBA00001946"/>
    </source>
</evidence>
<dbReference type="Proteomes" id="UP000308054">
    <property type="component" value="Unassembled WGS sequence"/>
</dbReference>
<dbReference type="Pfam" id="PF00293">
    <property type="entry name" value="NUDIX"/>
    <property type="match status" value="1"/>
</dbReference>
<reference evidence="6 7" key="1">
    <citation type="journal article" date="2017" name="Int. J. Syst. Evol. Microbiol.">
        <title>Marinicauda algicola sp. nov., isolated from a marine red alga Rhodosorus marinus.</title>
        <authorList>
            <person name="Jeong S.E."/>
            <person name="Jeon S.H."/>
            <person name="Chun B.H."/>
            <person name="Kim D.W."/>
            <person name="Jeon C.O."/>
        </authorList>
    </citation>
    <scope>NUCLEOTIDE SEQUENCE [LARGE SCALE GENOMIC DNA]</scope>
    <source>
        <strain evidence="6 7">JCM 31718</strain>
    </source>
</reference>
<dbReference type="InterPro" id="IPR000086">
    <property type="entry name" value="NUDIX_hydrolase_dom"/>
</dbReference>
<proteinExistence type="inferred from homology"/>
<dbReference type="Gene3D" id="3.90.79.10">
    <property type="entry name" value="Nucleoside Triphosphate Pyrophosphohydrolase"/>
    <property type="match status" value="1"/>
</dbReference>
<evidence type="ECO:0000259" key="5">
    <source>
        <dbReference type="PROSITE" id="PS51462"/>
    </source>
</evidence>
<gene>
    <name evidence="4" type="primary">rppH</name>
    <name evidence="4" type="synonym">nudH</name>
    <name evidence="6" type="ORF">E5163_06715</name>
</gene>
<dbReference type="GO" id="GO:0006753">
    <property type="term" value="P:nucleoside phosphate metabolic process"/>
    <property type="evidence" value="ECO:0007669"/>
    <property type="project" value="TreeGrafter"/>
</dbReference>
<dbReference type="InterPro" id="IPR022927">
    <property type="entry name" value="RppH"/>
</dbReference>
<dbReference type="OrthoDB" id="9816040at2"/>
<dbReference type="PROSITE" id="PS51462">
    <property type="entry name" value="NUDIX"/>
    <property type="match status" value="1"/>
</dbReference>
<protein>
    <recommendedName>
        <fullName evidence="4">RNA pyrophosphohydrolase</fullName>
        <ecNumber evidence="4">3.6.1.-</ecNumber>
    </recommendedName>
    <alternativeName>
        <fullName evidence="4">(Di)nucleoside polyphosphate hydrolase</fullName>
    </alternativeName>
</protein>
<dbReference type="GO" id="GO:0008893">
    <property type="term" value="F:guanosine-3',5'-bis(diphosphate) 3'-diphosphatase activity"/>
    <property type="evidence" value="ECO:0007669"/>
    <property type="project" value="TreeGrafter"/>
</dbReference>
<dbReference type="PRINTS" id="PR00502">
    <property type="entry name" value="NUDIXFAMILY"/>
</dbReference>
<dbReference type="NCBIfam" id="NF001938">
    <property type="entry name" value="PRK00714.1-5"/>
    <property type="match status" value="1"/>
</dbReference>
<accession>A0A4S2GZY8</accession>
<keyword evidence="7" id="KW-1185">Reference proteome</keyword>
<dbReference type="PROSITE" id="PS00893">
    <property type="entry name" value="NUDIX_BOX"/>
    <property type="match status" value="1"/>
</dbReference>
<comment type="cofactor">
    <cofactor evidence="1">
        <name>Mn(2+)</name>
        <dbReference type="ChEBI" id="CHEBI:29035"/>
    </cofactor>
</comment>
<dbReference type="HAMAP" id="MF_00298">
    <property type="entry name" value="Nudix_RppH"/>
    <property type="match status" value="1"/>
</dbReference>
<comment type="cofactor">
    <cofactor evidence="4">
        <name>a divalent metal cation</name>
        <dbReference type="ChEBI" id="CHEBI:60240"/>
    </cofactor>
</comment>
<evidence type="ECO:0000256" key="1">
    <source>
        <dbReference type="ARBA" id="ARBA00001936"/>
    </source>
</evidence>
<dbReference type="EMBL" id="SRXW01000002">
    <property type="protein sequence ID" value="TGY88825.1"/>
    <property type="molecule type" value="Genomic_DNA"/>
</dbReference>
<dbReference type="InterPro" id="IPR020084">
    <property type="entry name" value="NUDIX_hydrolase_CS"/>
</dbReference>
<dbReference type="InterPro" id="IPR020476">
    <property type="entry name" value="Nudix_hydrolase"/>
</dbReference>
<comment type="cofactor">
    <cofactor evidence="2">
        <name>Mg(2+)</name>
        <dbReference type="ChEBI" id="CHEBI:18420"/>
    </cofactor>
</comment>
<evidence type="ECO:0000313" key="7">
    <source>
        <dbReference type="Proteomes" id="UP000308054"/>
    </source>
</evidence>
<dbReference type="CDD" id="cd03671">
    <property type="entry name" value="NUDIX_Ap4A_hydrolase_plant_like"/>
    <property type="match status" value="1"/>
</dbReference>